<protein>
    <submittedName>
        <fullName evidence="1">Uncharacterized protein</fullName>
    </submittedName>
</protein>
<gene>
    <name evidence="1" type="ORF">JAO82_12020</name>
</gene>
<comment type="caution">
    <text evidence="1">The sequence shown here is derived from an EMBL/GenBank/DDBJ whole genome shotgun (WGS) entry which is preliminary data.</text>
</comment>
<reference evidence="1" key="1">
    <citation type="submission" date="2020-12" db="EMBL/GenBank/DDBJ databases">
        <title>Pontibaca salina gen. nov., sp. nov., isolated from marine sediment.</title>
        <authorList>
            <person name="Bo J."/>
            <person name="Wang S."/>
            <person name="Song X."/>
            <person name="Du Z."/>
        </authorList>
    </citation>
    <scope>NUCLEOTIDE SEQUENCE</scope>
    <source>
        <strain evidence="1">S1109L</strain>
    </source>
</reference>
<name>A0A934HM31_9RHOB</name>
<keyword evidence="2" id="KW-1185">Reference proteome</keyword>
<evidence type="ECO:0000313" key="2">
    <source>
        <dbReference type="Proteomes" id="UP000613255"/>
    </source>
</evidence>
<evidence type="ECO:0000313" key="1">
    <source>
        <dbReference type="EMBL" id="MBI6630603.1"/>
    </source>
</evidence>
<dbReference type="Proteomes" id="UP000613255">
    <property type="component" value="Unassembled WGS sequence"/>
</dbReference>
<dbReference type="RefSeq" id="WP_198686628.1">
    <property type="nucleotide sequence ID" value="NZ_JAEIJD010000011.1"/>
</dbReference>
<dbReference type="AlphaFoldDB" id="A0A934HM31"/>
<dbReference type="EMBL" id="JAEIJD010000011">
    <property type="protein sequence ID" value="MBI6630603.1"/>
    <property type="molecule type" value="Genomic_DNA"/>
</dbReference>
<organism evidence="1 2">
    <name type="scientific">Pontibaca salina</name>
    <dbReference type="NCBI Taxonomy" id="2795731"/>
    <lineage>
        <taxon>Bacteria</taxon>
        <taxon>Pseudomonadati</taxon>
        <taxon>Pseudomonadota</taxon>
        <taxon>Alphaproteobacteria</taxon>
        <taxon>Rhodobacterales</taxon>
        <taxon>Roseobacteraceae</taxon>
        <taxon>Pontibaca</taxon>
    </lineage>
</organism>
<proteinExistence type="predicted"/>
<sequence>MTGPPQPPDFDGFLLLVGKLNYAWTNTESLLIHLIAGLSGMDKETATVVFLTLNTTRARIDLVERLSKLERTAPTERQRVLALTGRIQKQAALRNRYNHCIYAFDSEGNPRTILMRIADRKDRLMIGQSDPLDDAAAGNIETAIEKLAAINRDIWQAIRELGYPE</sequence>
<accession>A0A934HM31</accession>